<evidence type="ECO:0000313" key="3">
    <source>
        <dbReference type="Proteomes" id="UP000606274"/>
    </source>
</evidence>
<dbReference type="Pfam" id="PF15502">
    <property type="entry name" value="MPLKIP"/>
    <property type="match status" value="1"/>
</dbReference>
<dbReference type="Proteomes" id="UP000606274">
    <property type="component" value="Unassembled WGS sequence"/>
</dbReference>
<feature type="compositionally biased region" description="Polar residues" evidence="1">
    <location>
        <begin position="95"/>
        <end position="105"/>
    </location>
</feature>
<accession>A0A8T0AJM4</accession>
<name>A0A8T0AJM4_SILME</name>
<dbReference type="GO" id="GO:0005634">
    <property type="term" value="C:nucleus"/>
    <property type="evidence" value="ECO:0007669"/>
    <property type="project" value="TreeGrafter"/>
</dbReference>
<feature type="compositionally biased region" description="Polar residues" evidence="1">
    <location>
        <begin position="155"/>
        <end position="169"/>
    </location>
</feature>
<gene>
    <name evidence="2" type="ORF">HF521_010438</name>
</gene>
<feature type="compositionally biased region" description="Gly residues" evidence="1">
    <location>
        <begin position="70"/>
        <end position="80"/>
    </location>
</feature>
<feature type="compositionally biased region" description="Basic and acidic residues" evidence="1">
    <location>
        <begin position="124"/>
        <end position="135"/>
    </location>
</feature>
<sequence>MQRPHFRSQHPSGGQRGGGFRTPSPALDRTGGCRFPSPPWAFQNGPYRPRFGSYGGSPGTHTPPREFSGNRGGGGGGGGIYNRKSAGQTPGGSNGSPNYRQSPYQSPGAHSGYQGSSWTSTPYGRERSSNDTDRYYKASMLQDPWANLQPVSVTQTRSKCSFQQATHTGRTGRYYNKTPTA</sequence>
<feature type="region of interest" description="Disordered" evidence="1">
    <location>
        <begin position="155"/>
        <end position="181"/>
    </location>
</feature>
<dbReference type="OrthoDB" id="6086265at2759"/>
<organism evidence="2 3">
    <name type="scientific">Silurus meridionalis</name>
    <name type="common">Southern catfish</name>
    <name type="synonym">Silurus soldatovi meridionalis</name>
    <dbReference type="NCBI Taxonomy" id="175797"/>
    <lineage>
        <taxon>Eukaryota</taxon>
        <taxon>Metazoa</taxon>
        <taxon>Chordata</taxon>
        <taxon>Craniata</taxon>
        <taxon>Vertebrata</taxon>
        <taxon>Euteleostomi</taxon>
        <taxon>Actinopterygii</taxon>
        <taxon>Neopterygii</taxon>
        <taxon>Teleostei</taxon>
        <taxon>Ostariophysi</taxon>
        <taxon>Siluriformes</taxon>
        <taxon>Siluridae</taxon>
        <taxon>Silurus</taxon>
    </lineage>
</organism>
<dbReference type="InterPro" id="IPR026618">
    <property type="entry name" value="MPLKIP-like_vertebrate"/>
</dbReference>
<protein>
    <recommendedName>
        <fullName evidence="4">M-phase-specific PLK1-interacting protein</fullName>
    </recommendedName>
</protein>
<reference evidence="2" key="1">
    <citation type="submission" date="2020-08" db="EMBL/GenBank/DDBJ databases">
        <title>Chromosome-level assembly of Southern catfish (Silurus meridionalis) provides insights into visual adaptation to the nocturnal and benthic lifestyles.</title>
        <authorList>
            <person name="Zhang Y."/>
            <person name="Wang D."/>
            <person name="Peng Z."/>
        </authorList>
    </citation>
    <scope>NUCLEOTIDE SEQUENCE</scope>
    <source>
        <strain evidence="2">SWU-2019-XX</strain>
        <tissue evidence="2">Muscle</tissue>
    </source>
</reference>
<dbReference type="PANTHER" id="PTHR22446">
    <property type="entry name" value="M-PHASE-SPECIFIC PLK1-INTERACTING PROTEIN"/>
    <property type="match status" value="1"/>
</dbReference>
<dbReference type="EMBL" id="JABFDY010000020">
    <property type="protein sequence ID" value="KAF7692828.1"/>
    <property type="molecule type" value="Genomic_DNA"/>
</dbReference>
<proteinExistence type="predicted"/>
<feature type="region of interest" description="Disordered" evidence="1">
    <location>
        <begin position="1"/>
        <end position="135"/>
    </location>
</feature>
<dbReference type="GO" id="GO:0005813">
    <property type="term" value="C:centrosome"/>
    <property type="evidence" value="ECO:0007669"/>
    <property type="project" value="TreeGrafter"/>
</dbReference>
<evidence type="ECO:0008006" key="4">
    <source>
        <dbReference type="Google" id="ProtNLM"/>
    </source>
</evidence>
<evidence type="ECO:0000313" key="2">
    <source>
        <dbReference type="EMBL" id="KAF7692828.1"/>
    </source>
</evidence>
<comment type="caution">
    <text evidence="2">The sequence shown here is derived from an EMBL/GenBank/DDBJ whole genome shotgun (WGS) entry which is preliminary data.</text>
</comment>
<feature type="compositionally biased region" description="Polar residues" evidence="1">
    <location>
        <begin position="113"/>
        <end position="122"/>
    </location>
</feature>
<dbReference type="PANTHER" id="PTHR22446:SF3">
    <property type="entry name" value="M-PHASE-SPECIFIC PLK1-INTERACTING PROTEIN"/>
    <property type="match status" value="1"/>
</dbReference>
<dbReference type="AlphaFoldDB" id="A0A8T0AJM4"/>
<keyword evidence="3" id="KW-1185">Reference proteome</keyword>
<dbReference type="GO" id="GO:0030496">
    <property type="term" value="C:midbody"/>
    <property type="evidence" value="ECO:0007669"/>
    <property type="project" value="TreeGrafter"/>
</dbReference>
<evidence type="ECO:0000256" key="1">
    <source>
        <dbReference type="SAM" id="MobiDB-lite"/>
    </source>
</evidence>
<dbReference type="InterPro" id="IPR028265">
    <property type="entry name" value="TTDN1/SICKLE"/>
</dbReference>